<keyword evidence="3 4" id="KW-0573">Peptidoglycan synthesis</keyword>
<dbReference type="PANTHER" id="PTHR23135">
    <property type="entry name" value="MUR LIGASE FAMILY MEMBER"/>
    <property type="match status" value="1"/>
</dbReference>
<evidence type="ECO:0000256" key="2">
    <source>
        <dbReference type="ARBA" id="ARBA00005898"/>
    </source>
</evidence>
<dbReference type="RefSeq" id="WP_133362641.1">
    <property type="nucleotide sequence ID" value="NZ_CP037940.1"/>
</dbReference>
<dbReference type="InterPro" id="IPR013221">
    <property type="entry name" value="Mur_ligase_cen"/>
</dbReference>
<keyword evidence="3 4" id="KW-0131">Cell cycle</keyword>
<name>A0A4P6YSF6_9LACO</name>
<comment type="caution">
    <text evidence="3">Lacks conserved residue(s) required for the propagation of feature annotation.</text>
</comment>
<protein>
    <recommendedName>
        <fullName evidence="3">UDP-N-acetylmuramyl-tripeptide synthetase</fullName>
        <ecNumber evidence="3">6.3.2.-</ecNumber>
    </recommendedName>
    <alternativeName>
        <fullName evidence="3">UDP-MurNAc-tripeptide synthetase</fullName>
    </alternativeName>
</protein>
<dbReference type="GO" id="GO:0016881">
    <property type="term" value="F:acid-amino acid ligase activity"/>
    <property type="evidence" value="ECO:0007669"/>
    <property type="project" value="UniProtKB-UniRule"/>
</dbReference>
<dbReference type="SUPFAM" id="SSF53623">
    <property type="entry name" value="MurD-like peptide ligases, catalytic domain"/>
    <property type="match status" value="1"/>
</dbReference>
<evidence type="ECO:0000259" key="6">
    <source>
        <dbReference type="Pfam" id="PF08245"/>
    </source>
</evidence>
<evidence type="ECO:0000256" key="3">
    <source>
        <dbReference type="HAMAP-Rule" id="MF_00208"/>
    </source>
</evidence>
<dbReference type="Gene3D" id="3.40.1190.10">
    <property type="entry name" value="Mur-like, catalytic domain"/>
    <property type="match status" value="1"/>
</dbReference>
<keyword evidence="3 4" id="KW-0961">Cell wall biogenesis/degradation</keyword>
<dbReference type="Pfam" id="PF08245">
    <property type="entry name" value="Mur_ligase_M"/>
    <property type="match status" value="1"/>
</dbReference>
<keyword evidence="3 4" id="KW-0133">Cell shape</keyword>
<accession>A0A4P6YSF6</accession>
<feature type="domain" description="Mur ligase C-terminal" evidence="5">
    <location>
        <begin position="349"/>
        <end position="477"/>
    </location>
</feature>
<keyword evidence="3" id="KW-0460">Magnesium</keyword>
<feature type="binding site" evidence="3">
    <location>
        <begin position="113"/>
        <end position="119"/>
    </location>
    <ligand>
        <name>ATP</name>
        <dbReference type="ChEBI" id="CHEBI:30616"/>
    </ligand>
</feature>
<keyword evidence="8" id="KW-1185">Reference proteome</keyword>
<keyword evidence="3" id="KW-0963">Cytoplasm</keyword>
<proteinExistence type="inferred from homology"/>
<dbReference type="InterPro" id="IPR004101">
    <property type="entry name" value="Mur_ligase_C"/>
</dbReference>
<evidence type="ECO:0000256" key="4">
    <source>
        <dbReference type="RuleBase" id="RU004135"/>
    </source>
</evidence>
<dbReference type="InterPro" id="IPR036565">
    <property type="entry name" value="Mur-like_cat_sf"/>
</dbReference>
<dbReference type="NCBIfam" id="TIGR01085">
    <property type="entry name" value="murE"/>
    <property type="match status" value="1"/>
</dbReference>
<dbReference type="GO" id="GO:0008360">
    <property type="term" value="P:regulation of cell shape"/>
    <property type="evidence" value="ECO:0007669"/>
    <property type="project" value="UniProtKB-KW"/>
</dbReference>
<comment type="similarity">
    <text evidence="2 3">Belongs to the MurCDEF family. MurE subfamily.</text>
</comment>
<dbReference type="GO" id="GO:0071555">
    <property type="term" value="P:cell wall organization"/>
    <property type="evidence" value="ECO:0007669"/>
    <property type="project" value="UniProtKB-KW"/>
</dbReference>
<dbReference type="Gene3D" id="3.40.1390.10">
    <property type="entry name" value="MurE/MurF, N-terminal domain"/>
    <property type="match status" value="1"/>
</dbReference>
<dbReference type="KEGG" id="wei:EQG49_03355"/>
<organism evidence="7 8">
    <name type="scientific">Periweissella cryptocerci</name>
    <dbReference type="NCBI Taxonomy" id="2506420"/>
    <lineage>
        <taxon>Bacteria</taxon>
        <taxon>Bacillati</taxon>
        <taxon>Bacillota</taxon>
        <taxon>Bacilli</taxon>
        <taxon>Lactobacillales</taxon>
        <taxon>Lactobacillaceae</taxon>
        <taxon>Periweissella</taxon>
    </lineage>
</organism>
<reference evidence="8" key="1">
    <citation type="submission" date="2019-03" db="EMBL/GenBank/DDBJ databases">
        <title>Weissella sp. 26KH-42 Genome sequencing.</title>
        <authorList>
            <person name="Heo J."/>
            <person name="Kim S.-J."/>
            <person name="Kim J.-S."/>
            <person name="Hong S.-B."/>
            <person name="Kwon S.-W."/>
        </authorList>
    </citation>
    <scope>NUCLEOTIDE SEQUENCE [LARGE SCALE GENOMIC DNA]</scope>
    <source>
        <strain evidence="8">26KH-42</strain>
    </source>
</reference>
<feature type="binding site" evidence="3">
    <location>
        <position position="184"/>
    </location>
    <ligand>
        <name>UDP-N-acetyl-alpha-D-muramoyl-L-alanyl-D-glutamate</name>
        <dbReference type="ChEBI" id="CHEBI:83900"/>
    </ligand>
</feature>
<feature type="domain" description="Mur ligase central" evidence="6">
    <location>
        <begin position="112"/>
        <end position="328"/>
    </location>
</feature>
<feature type="modified residue" description="N6-carboxylysine" evidence="3">
    <location>
        <position position="226"/>
    </location>
</feature>
<evidence type="ECO:0000313" key="8">
    <source>
        <dbReference type="Proteomes" id="UP000292886"/>
    </source>
</evidence>
<dbReference type="GO" id="GO:0005524">
    <property type="term" value="F:ATP binding"/>
    <property type="evidence" value="ECO:0007669"/>
    <property type="project" value="UniProtKB-UniRule"/>
</dbReference>
<dbReference type="AlphaFoldDB" id="A0A4P6YSF6"/>
<feature type="binding site" evidence="3">
    <location>
        <begin position="157"/>
        <end position="158"/>
    </location>
    <ligand>
        <name>UDP-N-acetyl-alpha-D-muramoyl-L-alanyl-D-glutamate</name>
        <dbReference type="ChEBI" id="CHEBI:83900"/>
    </ligand>
</feature>
<feature type="binding site" evidence="3">
    <location>
        <position position="36"/>
    </location>
    <ligand>
        <name>UDP-N-acetyl-alpha-D-muramoyl-L-alanyl-D-glutamate</name>
        <dbReference type="ChEBI" id="CHEBI:83900"/>
    </ligand>
</feature>
<dbReference type="SUPFAM" id="SSF53244">
    <property type="entry name" value="MurD-like peptide ligases, peptide-binding domain"/>
    <property type="match status" value="1"/>
</dbReference>
<dbReference type="GO" id="GO:0051301">
    <property type="term" value="P:cell division"/>
    <property type="evidence" value="ECO:0007669"/>
    <property type="project" value="UniProtKB-KW"/>
</dbReference>
<dbReference type="InterPro" id="IPR035911">
    <property type="entry name" value="MurE/MurF_N"/>
</dbReference>
<dbReference type="SUPFAM" id="SSF63418">
    <property type="entry name" value="MurE/MurF N-terminal domain"/>
    <property type="match status" value="1"/>
</dbReference>
<comment type="cofactor">
    <cofactor evidence="3">
        <name>Mg(2+)</name>
        <dbReference type="ChEBI" id="CHEBI:18420"/>
    </cofactor>
</comment>
<comment type="subcellular location">
    <subcellularLocation>
        <location evidence="3 4">Cytoplasm</location>
    </subcellularLocation>
</comment>
<dbReference type="GO" id="GO:0009252">
    <property type="term" value="P:peptidoglycan biosynthetic process"/>
    <property type="evidence" value="ECO:0007669"/>
    <property type="project" value="UniProtKB-UniRule"/>
</dbReference>
<gene>
    <name evidence="3" type="primary">murE</name>
    <name evidence="7" type="ORF">EQG49_03355</name>
</gene>
<keyword evidence="3" id="KW-0547">Nucleotide-binding</keyword>
<dbReference type="GO" id="GO:0000287">
    <property type="term" value="F:magnesium ion binding"/>
    <property type="evidence" value="ECO:0007669"/>
    <property type="project" value="UniProtKB-UniRule"/>
</dbReference>
<evidence type="ECO:0000259" key="5">
    <source>
        <dbReference type="Pfam" id="PF02875"/>
    </source>
</evidence>
<dbReference type="UniPathway" id="UPA00219"/>
<dbReference type="InterPro" id="IPR005761">
    <property type="entry name" value="UDP-N-AcMur-Glu-dNH2Pim_ligase"/>
</dbReference>
<keyword evidence="3" id="KW-0067">ATP-binding</keyword>
<dbReference type="NCBIfam" id="NF001130">
    <property type="entry name" value="PRK00139.2-4"/>
    <property type="match status" value="1"/>
</dbReference>
<feature type="binding site" evidence="3">
    <location>
        <position position="192"/>
    </location>
    <ligand>
        <name>UDP-N-acetyl-alpha-D-muramoyl-L-alanyl-D-glutamate</name>
        <dbReference type="ChEBI" id="CHEBI:83900"/>
    </ligand>
</feature>
<dbReference type="HAMAP" id="MF_00208">
    <property type="entry name" value="MurE"/>
    <property type="match status" value="1"/>
</dbReference>
<evidence type="ECO:0000313" key="7">
    <source>
        <dbReference type="EMBL" id="QBO35562.1"/>
    </source>
</evidence>
<comment type="pathway">
    <text evidence="1 3 4">Cell wall biogenesis; peptidoglycan biosynthesis.</text>
</comment>
<dbReference type="InterPro" id="IPR036615">
    <property type="entry name" value="Mur_ligase_C_dom_sf"/>
</dbReference>
<keyword evidence="3 4" id="KW-0132">Cell division</keyword>
<dbReference type="OrthoDB" id="9800958at2"/>
<dbReference type="PANTHER" id="PTHR23135:SF4">
    <property type="entry name" value="UDP-N-ACETYLMURAMOYL-L-ALANYL-D-GLUTAMATE--2,6-DIAMINOPIMELATE LIGASE MURE HOMOLOG, CHLOROPLASTIC"/>
    <property type="match status" value="1"/>
</dbReference>
<dbReference type="Gene3D" id="3.90.190.20">
    <property type="entry name" value="Mur ligase, C-terminal domain"/>
    <property type="match status" value="1"/>
</dbReference>
<evidence type="ECO:0000256" key="1">
    <source>
        <dbReference type="ARBA" id="ARBA00004752"/>
    </source>
</evidence>
<comment type="function">
    <text evidence="3">Catalyzes the addition of an amino acid to the nucleotide precursor UDP-N-acetylmuramoyl-L-alanyl-D-glutamate (UMAG) in the biosynthesis of bacterial cell-wall peptidoglycan.</text>
</comment>
<sequence>MAINWQQAIEILTAHSLLQDVRGNVNGDFSAVSYDSRKVTPGTLFFAKGNFKPAFLTSARELGASAYVTDVEYTEGEQLPRLLVTNVQKAMAVLGAAFYNNPEKDLYIIAFTGTKGKTTGAYFTHEILQASTGGKTALFSTIDRILGPDDHFKSDLSTPESLDLFHDMRKAVDYGMTHLVMEVSSQAYKKSRVYGLQFDVGIFLNISPDHIGPAEHPTFADYLEHKLMLFDNSRKVIINGETDYLADVYAAAMRHHDEADVYVYAREAAQVKVPVDVLFTGQADLHDSKMHVTTNTSKADALAIAGDYTLNVPGDYNESNAASVLIAAALAGATQPAMIQGLNEVTVPGRMESFQTMSHGVVYVDYAHNYVSMKALMKFLHTQHPQGRVIVVLGAPGNKAESRRAGFGQALTEQANVVWLTADDPQYEDPRAIADEIAAATDTEKVEVHYEMDRPTAIKQAISMSTDKDVVAIAGKGLDPYQKINGVDTPYIGDMQVARDVVAEIEA</sequence>
<dbReference type="Pfam" id="PF02875">
    <property type="entry name" value="Mur_ligase_C"/>
    <property type="match status" value="1"/>
</dbReference>
<dbReference type="Proteomes" id="UP000292886">
    <property type="component" value="Chromosome"/>
</dbReference>
<dbReference type="GO" id="GO:0005737">
    <property type="term" value="C:cytoplasm"/>
    <property type="evidence" value="ECO:0007669"/>
    <property type="project" value="UniProtKB-SubCell"/>
</dbReference>
<keyword evidence="3 7" id="KW-0436">Ligase</keyword>
<dbReference type="EC" id="6.3.2.-" evidence="3"/>
<dbReference type="EMBL" id="CP037940">
    <property type="protein sequence ID" value="QBO35562.1"/>
    <property type="molecule type" value="Genomic_DNA"/>
</dbReference>
<comment type="PTM">
    <text evidence="3">Carboxylation is probably crucial for Mg(2+) binding and, consequently, for the gamma-phosphate positioning of ATP.</text>
</comment>